<dbReference type="InterPro" id="IPR020845">
    <property type="entry name" value="AMP-binding_CS"/>
</dbReference>
<dbReference type="GO" id="GO:0044550">
    <property type="term" value="P:secondary metabolite biosynthetic process"/>
    <property type="evidence" value="ECO:0007669"/>
    <property type="project" value="TreeGrafter"/>
</dbReference>
<reference evidence="4" key="1">
    <citation type="submission" date="2020-02" db="EMBL/GenBank/DDBJ databases">
        <authorList>
            <person name="Meier V. D."/>
        </authorList>
    </citation>
    <scope>NUCLEOTIDE SEQUENCE</scope>
    <source>
        <strain evidence="4">AVDCRST_MAG66</strain>
    </source>
</reference>
<dbReference type="InterPro" id="IPR025110">
    <property type="entry name" value="AMP-bd_C"/>
</dbReference>
<dbReference type="InterPro" id="IPR045851">
    <property type="entry name" value="AMP-bd_C_sf"/>
</dbReference>
<dbReference type="InterPro" id="IPR020459">
    <property type="entry name" value="AMP-binding"/>
</dbReference>
<sequence length="507" mass="52762">LAGRSADALVAQLAVLRAGAAYLPLDPGHPPERLAFVLDDAAPRALLVAAPLRGTAPSFDGPVLVLDGAGDSGAVPGPRPEDRAYVLYTSGSTGRPKGVEVGHAALVNLLLAVRDELADAEPPVWLALTSLAFDISALELYLPLVTGGRVVVVPEALALDGRAQAALAAEHGVTHVQATPSGWQVLLDGGFDDPAVTALAGGEALPQPLADAIRARTKRLFNMYGPTETTIWSTCAEVTGPVTIGRPLANTTVHVLDGALRPVPTGTPGELCIGGAGLARGYLGRPELTAERFVALPGDERVYRTGDLVRYRPDGELEFLGRADGQVKLRGHRIELGEVEAGLLAHPAVARAAAAVRADRLVAYVVPADGPVDAAALRDHLARFLPPVMVPATVVALDALPLTPNGKLDRRALPAPADPPAPARDAAVLTGPAARVQEIVRGVLKRDGIGPDDDLFDLGVHSLTITQILVRVRSALKADLPLHVFYDSPTIAGIAAEVERVLAREAS</sequence>
<dbReference type="GO" id="GO:0005737">
    <property type="term" value="C:cytoplasm"/>
    <property type="evidence" value="ECO:0007669"/>
    <property type="project" value="TreeGrafter"/>
</dbReference>
<dbReference type="PROSITE" id="PS00012">
    <property type="entry name" value="PHOSPHOPANTETHEINE"/>
    <property type="match status" value="1"/>
</dbReference>
<dbReference type="InterPro" id="IPR010071">
    <property type="entry name" value="AA_adenyl_dom"/>
</dbReference>
<keyword evidence="1" id="KW-0596">Phosphopantetheine</keyword>
<dbReference type="SMART" id="SM00823">
    <property type="entry name" value="PKS_PP"/>
    <property type="match status" value="1"/>
</dbReference>
<dbReference type="Pfam" id="PF00501">
    <property type="entry name" value="AMP-binding"/>
    <property type="match status" value="1"/>
</dbReference>
<evidence type="ECO:0000259" key="3">
    <source>
        <dbReference type="PROSITE" id="PS50075"/>
    </source>
</evidence>
<evidence type="ECO:0000256" key="2">
    <source>
        <dbReference type="ARBA" id="ARBA00022553"/>
    </source>
</evidence>
<evidence type="ECO:0000256" key="1">
    <source>
        <dbReference type="ARBA" id="ARBA00022450"/>
    </source>
</evidence>
<dbReference type="PANTHER" id="PTHR45527">
    <property type="entry name" value="NONRIBOSOMAL PEPTIDE SYNTHETASE"/>
    <property type="match status" value="1"/>
</dbReference>
<dbReference type="Pfam" id="PF13193">
    <property type="entry name" value="AMP-binding_C"/>
    <property type="match status" value="1"/>
</dbReference>
<dbReference type="GO" id="GO:0031177">
    <property type="term" value="F:phosphopantetheine binding"/>
    <property type="evidence" value="ECO:0007669"/>
    <property type="project" value="InterPro"/>
</dbReference>
<dbReference type="SUPFAM" id="SSF47336">
    <property type="entry name" value="ACP-like"/>
    <property type="match status" value="1"/>
</dbReference>
<dbReference type="AlphaFoldDB" id="A0A6J4PG08"/>
<organism evidence="4">
    <name type="scientific">uncultured Pseudonocardia sp</name>
    <dbReference type="NCBI Taxonomy" id="211455"/>
    <lineage>
        <taxon>Bacteria</taxon>
        <taxon>Bacillati</taxon>
        <taxon>Actinomycetota</taxon>
        <taxon>Actinomycetes</taxon>
        <taxon>Pseudonocardiales</taxon>
        <taxon>Pseudonocardiaceae</taxon>
        <taxon>Pseudonocardia</taxon>
        <taxon>environmental samples</taxon>
    </lineage>
</organism>
<dbReference type="Gene3D" id="2.30.38.10">
    <property type="entry name" value="Luciferase, Domain 3"/>
    <property type="match status" value="1"/>
</dbReference>
<dbReference type="InterPro" id="IPR036736">
    <property type="entry name" value="ACP-like_sf"/>
</dbReference>
<dbReference type="Gene3D" id="3.40.50.980">
    <property type="match status" value="2"/>
</dbReference>
<gene>
    <name evidence="4" type="ORF">AVDCRST_MAG66-2101</name>
</gene>
<keyword evidence="2" id="KW-0597">Phosphoprotein</keyword>
<dbReference type="FunFam" id="2.30.38.10:FF:000001">
    <property type="entry name" value="Non-ribosomal peptide synthetase PvdI"/>
    <property type="match status" value="1"/>
</dbReference>
<feature type="non-terminal residue" evidence="4">
    <location>
        <position position="1"/>
    </location>
</feature>
<feature type="domain" description="Carrier" evidence="3">
    <location>
        <begin position="427"/>
        <end position="502"/>
    </location>
</feature>
<dbReference type="SUPFAM" id="SSF56801">
    <property type="entry name" value="Acetyl-CoA synthetase-like"/>
    <property type="match status" value="1"/>
</dbReference>
<accession>A0A6J4PG08</accession>
<evidence type="ECO:0000313" key="4">
    <source>
        <dbReference type="EMBL" id="CAA9411873.1"/>
    </source>
</evidence>
<dbReference type="InterPro" id="IPR009081">
    <property type="entry name" value="PP-bd_ACP"/>
</dbReference>
<proteinExistence type="predicted"/>
<protein>
    <submittedName>
        <fullName evidence="4">Non-ribosomal peptide synthetase</fullName>
    </submittedName>
</protein>
<dbReference type="InterPro" id="IPR020806">
    <property type="entry name" value="PKS_PP-bd"/>
</dbReference>
<name>A0A6J4PG08_9PSEU</name>
<dbReference type="EMBL" id="CADCUS010000304">
    <property type="protein sequence ID" value="CAA9411873.1"/>
    <property type="molecule type" value="Genomic_DNA"/>
</dbReference>
<dbReference type="PANTHER" id="PTHR45527:SF1">
    <property type="entry name" value="FATTY ACID SYNTHASE"/>
    <property type="match status" value="1"/>
</dbReference>
<dbReference type="PRINTS" id="PR00154">
    <property type="entry name" value="AMPBINDING"/>
</dbReference>
<dbReference type="InterPro" id="IPR000873">
    <property type="entry name" value="AMP-dep_synth/lig_dom"/>
</dbReference>
<dbReference type="Gene3D" id="3.30.300.30">
    <property type="match status" value="1"/>
</dbReference>
<dbReference type="PROSITE" id="PS00455">
    <property type="entry name" value="AMP_BINDING"/>
    <property type="match status" value="1"/>
</dbReference>
<dbReference type="NCBIfam" id="TIGR01733">
    <property type="entry name" value="AA-adenyl-dom"/>
    <property type="match status" value="1"/>
</dbReference>
<dbReference type="Gene3D" id="1.10.1200.10">
    <property type="entry name" value="ACP-like"/>
    <property type="match status" value="1"/>
</dbReference>
<dbReference type="Pfam" id="PF00550">
    <property type="entry name" value="PP-binding"/>
    <property type="match status" value="1"/>
</dbReference>
<dbReference type="InterPro" id="IPR006162">
    <property type="entry name" value="Ppantetheine_attach_site"/>
</dbReference>
<dbReference type="GO" id="GO:0043041">
    <property type="term" value="P:amino acid activation for nonribosomal peptide biosynthetic process"/>
    <property type="evidence" value="ECO:0007669"/>
    <property type="project" value="TreeGrafter"/>
</dbReference>
<dbReference type="PROSITE" id="PS50075">
    <property type="entry name" value="CARRIER"/>
    <property type="match status" value="1"/>
</dbReference>